<dbReference type="PROSITE" id="PS50158">
    <property type="entry name" value="ZF_CCHC"/>
    <property type="match status" value="1"/>
</dbReference>
<dbReference type="Pfam" id="PF03564">
    <property type="entry name" value="DUF1759"/>
    <property type="match status" value="1"/>
</dbReference>
<evidence type="ECO:0000256" key="2">
    <source>
        <dbReference type="SAM" id="MobiDB-lite"/>
    </source>
</evidence>
<dbReference type="Gene3D" id="3.30.70.270">
    <property type="match status" value="1"/>
</dbReference>
<accession>A0A914H417</accession>
<feature type="region of interest" description="Disordered" evidence="2">
    <location>
        <begin position="318"/>
        <end position="370"/>
    </location>
</feature>
<keyword evidence="4" id="KW-1185">Reference proteome</keyword>
<dbReference type="InterPro" id="IPR000477">
    <property type="entry name" value="RT_dom"/>
</dbReference>
<name>A0A914H417_GLORO</name>
<dbReference type="GO" id="GO:0008270">
    <property type="term" value="F:zinc ion binding"/>
    <property type="evidence" value="ECO:0007669"/>
    <property type="project" value="UniProtKB-KW"/>
</dbReference>
<dbReference type="Gene3D" id="4.10.60.10">
    <property type="entry name" value="Zinc finger, CCHC-type"/>
    <property type="match status" value="1"/>
</dbReference>
<feature type="compositionally biased region" description="Polar residues" evidence="2">
    <location>
        <begin position="351"/>
        <end position="361"/>
    </location>
</feature>
<dbReference type="Gene3D" id="3.10.10.10">
    <property type="entry name" value="HIV Type 1 Reverse Transcriptase, subunit A, domain 1"/>
    <property type="match status" value="1"/>
</dbReference>
<dbReference type="InterPro" id="IPR043502">
    <property type="entry name" value="DNA/RNA_pol_sf"/>
</dbReference>
<reference evidence="5" key="1">
    <citation type="submission" date="2022-11" db="UniProtKB">
        <authorList>
            <consortium name="WormBaseParasite"/>
        </authorList>
    </citation>
    <scope>IDENTIFICATION</scope>
</reference>
<feature type="region of interest" description="Disordered" evidence="2">
    <location>
        <begin position="1273"/>
        <end position="1322"/>
    </location>
</feature>
<keyword evidence="1" id="KW-0863">Zinc-finger</keyword>
<dbReference type="WBParaSite" id="Gr19_v10_g13060.t2">
    <property type="protein sequence ID" value="Gr19_v10_g13060.t2"/>
    <property type="gene ID" value="Gr19_v10_g13060"/>
</dbReference>
<feature type="compositionally biased region" description="Polar residues" evidence="2">
    <location>
        <begin position="321"/>
        <end position="339"/>
    </location>
</feature>
<evidence type="ECO:0000256" key="1">
    <source>
        <dbReference type="PROSITE-ProRule" id="PRU00047"/>
    </source>
</evidence>
<dbReference type="InterPro" id="IPR008737">
    <property type="entry name" value="DUF1758"/>
</dbReference>
<dbReference type="Pfam" id="PF00078">
    <property type="entry name" value="RVT_1"/>
    <property type="match status" value="1"/>
</dbReference>
<protein>
    <submittedName>
        <fullName evidence="5">CCHC-type domain-containing protein</fullName>
    </submittedName>
</protein>
<dbReference type="InterPro" id="IPR008042">
    <property type="entry name" value="Retrotrans_Pao"/>
</dbReference>
<feature type="domain" description="CCHC-type" evidence="3">
    <location>
        <begin position="413"/>
        <end position="429"/>
    </location>
</feature>
<feature type="region of interest" description="Disordered" evidence="2">
    <location>
        <begin position="450"/>
        <end position="477"/>
    </location>
</feature>
<dbReference type="InterPro" id="IPR005312">
    <property type="entry name" value="DUF1759"/>
</dbReference>
<evidence type="ECO:0000259" key="3">
    <source>
        <dbReference type="PROSITE" id="PS50158"/>
    </source>
</evidence>
<dbReference type="PANTHER" id="PTHR47331">
    <property type="entry name" value="PHD-TYPE DOMAIN-CONTAINING PROTEIN"/>
    <property type="match status" value="1"/>
</dbReference>
<dbReference type="Pfam" id="PF05380">
    <property type="entry name" value="Peptidase_A17"/>
    <property type="match status" value="1"/>
</dbReference>
<feature type="region of interest" description="Disordered" evidence="2">
    <location>
        <begin position="511"/>
        <end position="536"/>
    </location>
</feature>
<dbReference type="Proteomes" id="UP000887572">
    <property type="component" value="Unplaced"/>
</dbReference>
<evidence type="ECO:0000313" key="4">
    <source>
        <dbReference type="Proteomes" id="UP000887572"/>
    </source>
</evidence>
<dbReference type="Pfam" id="PF05585">
    <property type="entry name" value="DUF1758"/>
    <property type="match status" value="1"/>
</dbReference>
<sequence length="1334" mass="149883">MSAPHRAQIQQIHPEALELLNNPPDFTPPVRAQFPTDTAFFQEIRRLLQELYLNYTDANEILTELSTPSEQWMSLRNNMTGAERTNDNPLYDTFIAETPFIATISDLRKRCRTLRAQQRTLEQLLPRDSPNPNPAATPNAGPLVHLPKTTLPTFSGECSKYLSFWNSFKAGVNDLPNLPDAIKLTYLKQCLTGPPLSLISSLPVTDPSYVTALDLLRENYGNPEDVARALHNSLRQLPVVRRGDNFCTDLRSLVDHIESICVQMTQQNHDCNTVAFQMEVEERLPRFVLDEIFQMKEGDDEWSTEKMKHKLRSILKRHEQINSVTAKQGGTSKTSNAETFPNRPPRHNPPQIHQNPSLTFHSQKDKWKPNTPQAKIVPRLPCLFCAEPDHFSSNCINFPDVPSRSNRLKTLQRCFKCLNPGHFSRQCPNPARCSNCRGMHPRALCPMAKNSNPTHPQGVNYSQHSQNSPRHAPMQSSAPFHRITELHRAPPSREPFPARPYLVGAVPNVGSAHHAQGAPATNGEQTNASSTVLSRPPTNHSPILLKCVRATLFNPDDPSQMRQGIVLLDDASTNTYISTVEAQSLKLKLSPVSIRLGVFNSPNYQQLPSFSTRFGLQLLNGRSLIVTANTATEMTQPTHCLPFTPDQIYTREIIPPFEFSHPVVLLGSDYYYEVEPTTLQRLPSGYHLIHTLLGPIVAGRAFDPSPPTQIQITNFCTQNSSDSSLQQFFSLETLGIEADEPPSTDAIVQEQFLADIEYINNRYQVTFPWKSNPSSLPLPSNFGLCMGRLRSTLASLSKSSHLLTKYAQIFDEQLQLGIIEVVENPHKFSIPLHYLPHHPVVNETKGKVRIVYDGSAKIGKEMSMNECLNAGPMLLQDLLGILFRFRLPKIAIVCDIAKAFLQIAIHPDDRDCTRFLWVKNPTGPPHPNNIQTFRFARVPFGLICSPFLLSATVRHHLSLHPSPLATEIEQSIYCDNILLTAQNPSEGSEKCSTAIQLFAKASMKIYEFVSNEPAALVELDNEQKLSGTDQKFLGVQWSTSSDHLAIQVQPPPPEFALSKRNILSFIASHYDPIGIISPVFVPLKMFLQSLWQDEVKWDDPLPPDSVEKWTNLIKKWPTNSLITIPRPVSNFPTNDRSYQLHCFSDASMLAMCAVVYLRISHPAHPLCDIAFLFSKCKVKPIPKKSANLTIPRLELIAALMGARALRFVHSHLTTVPMDPIINLWIDSAIVLSWLNSKSPTNEIFRSIAHLFPMETSEEICSRQSLSHANPEALGENIVPHNSDTPPPTIPTAMAPDISNDHEHYIVPSPISDHTDRQQSTKHFLQLRNRRIPRD</sequence>
<dbReference type="SUPFAM" id="SSF56672">
    <property type="entry name" value="DNA/RNA polymerases"/>
    <property type="match status" value="1"/>
</dbReference>
<dbReference type="InterPro" id="IPR001878">
    <property type="entry name" value="Znf_CCHC"/>
</dbReference>
<feature type="compositionally biased region" description="Polar residues" evidence="2">
    <location>
        <begin position="522"/>
        <end position="536"/>
    </location>
</feature>
<dbReference type="PANTHER" id="PTHR47331:SF5">
    <property type="entry name" value="RIBONUCLEASE H"/>
    <property type="match status" value="1"/>
</dbReference>
<proteinExistence type="predicted"/>
<feature type="region of interest" description="Disordered" evidence="2">
    <location>
        <begin position="122"/>
        <end position="143"/>
    </location>
</feature>
<dbReference type="InterPro" id="IPR043128">
    <property type="entry name" value="Rev_trsase/Diguanyl_cyclase"/>
</dbReference>
<keyword evidence="1" id="KW-0479">Metal-binding</keyword>
<evidence type="ECO:0000313" key="5">
    <source>
        <dbReference type="WBParaSite" id="Gr19_v10_g13060.t2"/>
    </source>
</evidence>
<organism evidence="4 5">
    <name type="scientific">Globodera rostochiensis</name>
    <name type="common">Golden nematode worm</name>
    <name type="synonym">Heterodera rostochiensis</name>
    <dbReference type="NCBI Taxonomy" id="31243"/>
    <lineage>
        <taxon>Eukaryota</taxon>
        <taxon>Metazoa</taxon>
        <taxon>Ecdysozoa</taxon>
        <taxon>Nematoda</taxon>
        <taxon>Chromadorea</taxon>
        <taxon>Rhabditida</taxon>
        <taxon>Tylenchina</taxon>
        <taxon>Tylenchomorpha</taxon>
        <taxon>Tylenchoidea</taxon>
        <taxon>Heteroderidae</taxon>
        <taxon>Heteroderinae</taxon>
        <taxon>Globodera</taxon>
    </lineage>
</organism>
<keyword evidence="1" id="KW-0862">Zinc</keyword>
<dbReference type="GO" id="GO:0003676">
    <property type="term" value="F:nucleic acid binding"/>
    <property type="evidence" value="ECO:0007669"/>
    <property type="project" value="InterPro"/>
</dbReference>
<dbReference type="SMART" id="SM00343">
    <property type="entry name" value="ZnF_C2HC"/>
    <property type="match status" value="2"/>
</dbReference>